<dbReference type="EMBL" id="ML976737">
    <property type="protein sequence ID" value="KAF1967076.1"/>
    <property type="molecule type" value="Genomic_DNA"/>
</dbReference>
<keyword evidence="3" id="KW-1185">Reference proteome</keyword>
<evidence type="ECO:0000313" key="3">
    <source>
        <dbReference type="Proteomes" id="UP000800036"/>
    </source>
</evidence>
<evidence type="ECO:0000313" key="2">
    <source>
        <dbReference type="EMBL" id="KAF1967076.1"/>
    </source>
</evidence>
<feature type="region of interest" description="Disordered" evidence="1">
    <location>
        <begin position="1"/>
        <end position="25"/>
    </location>
</feature>
<protein>
    <submittedName>
        <fullName evidence="2">Uncharacterized protein</fullName>
    </submittedName>
</protein>
<gene>
    <name evidence="2" type="ORF">BU23DRAFT_603078</name>
</gene>
<reference evidence="2" key="1">
    <citation type="journal article" date="2020" name="Stud. Mycol.">
        <title>101 Dothideomycetes genomes: a test case for predicting lifestyles and emergence of pathogens.</title>
        <authorList>
            <person name="Haridas S."/>
            <person name="Albert R."/>
            <person name="Binder M."/>
            <person name="Bloem J."/>
            <person name="Labutti K."/>
            <person name="Salamov A."/>
            <person name="Andreopoulos B."/>
            <person name="Baker S."/>
            <person name="Barry K."/>
            <person name="Bills G."/>
            <person name="Bluhm B."/>
            <person name="Cannon C."/>
            <person name="Castanera R."/>
            <person name="Culley D."/>
            <person name="Daum C."/>
            <person name="Ezra D."/>
            <person name="Gonzalez J."/>
            <person name="Henrissat B."/>
            <person name="Kuo A."/>
            <person name="Liang C."/>
            <person name="Lipzen A."/>
            <person name="Lutzoni F."/>
            <person name="Magnuson J."/>
            <person name="Mondo S."/>
            <person name="Nolan M."/>
            <person name="Ohm R."/>
            <person name="Pangilinan J."/>
            <person name="Park H.-J."/>
            <person name="Ramirez L."/>
            <person name="Alfaro M."/>
            <person name="Sun H."/>
            <person name="Tritt A."/>
            <person name="Yoshinaga Y."/>
            <person name="Zwiers L.-H."/>
            <person name="Turgeon B."/>
            <person name="Goodwin S."/>
            <person name="Spatafora J."/>
            <person name="Crous P."/>
            <person name="Grigoriev I."/>
        </authorList>
    </citation>
    <scope>NUCLEOTIDE SEQUENCE</scope>
    <source>
        <strain evidence="2">CBS 107.79</strain>
    </source>
</reference>
<proteinExistence type="predicted"/>
<feature type="compositionally biased region" description="Low complexity" evidence="1">
    <location>
        <begin position="92"/>
        <end position="119"/>
    </location>
</feature>
<organism evidence="2 3">
    <name type="scientific">Bimuria novae-zelandiae CBS 107.79</name>
    <dbReference type="NCBI Taxonomy" id="1447943"/>
    <lineage>
        <taxon>Eukaryota</taxon>
        <taxon>Fungi</taxon>
        <taxon>Dikarya</taxon>
        <taxon>Ascomycota</taxon>
        <taxon>Pezizomycotina</taxon>
        <taxon>Dothideomycetes</taxon>
        <taxon>Pleosporomycetidae</taxon>
        <taxon>Pleosporales</taxon>
        <taxon>Massarineae</taxon>
        <taxon>Didymosphaeriaceae</taxon>
        <taxon>Bimuria</taxon>
    </lineage>
</organism>
<accession>A0A6A5UW04</accession>
<dbReference type="Proteomes" id="UP000800036">
    <property type="component" value="Unassembled WGS sequence"/>
</dbReference>
<feature type="region of interest" description="Disordered" evidence="1">
    <location>
        <begin position="61"/>
        <end position="132"/>
    </location>
</feature>
<dbReference type="AlphaFoldDB" id="A0A6A5UW04"/>
<sequence length="235" mass="25556">MSHQPPSPRSLARPCSDHTNFPSPESCLVCRYHVDRASWRADVELDSLQADETTRLLSTFSLTGTPEQRSQRNSFLVTGSPSLNISPDAPYSSSSSESSSSSDSDSDSNSKSKSNTKANTKSKRNANRVIPPLSPLLLPQPLRPLLMLQPMLHPPPLHRRKHVPPRRRALLRFADPLPQPGLLPVFDGGREAAETAELPGCEVGVFVCGGCGLWGWDYGVGCLGGGGEEVGDWMW</sequence>
<evidence type="ECO:0000256" key="1">
    <source>
        <dbReference type="SAM" id="MobiDB-lite"/>
    </source>
</evidence>
<feature type="compositionally biased region" description="Polar residues" evidence="1">
    <location>
        <begin position="61"/>
        <end position="85"/>
    </location>
</feature>
<name>A0A6A5UW04_9PLEO</name>